<keyword evidence="1" id="KW-1133">Transmembrane helix</keyword>
<evidence type="ECO:0000313" key="2">
    <source>
        <dbReference type="EMBL" id="MFB9717075.1"/>
    </source>
</evidence>
<feature type="transmembrane region" description="Helical" evidence="1">
    <location>
        <begin position="20"/>
        <end position="38"/>
    </location>
</feature>
<keyword evidence="1" id="KW-0472">Membrane</keyword>
<dbReference type="Proteomes" id="UP001589536">
    <property type="component" value="Unassembled WGS sequence"/>
</dbReference>
<feature type="transmembrane region" description="Helical" evidence="1">
    <location>
        <begin position="99"/>
        <end position="118"/>
    </location>
</feature>
<gene>
    <name evidence="2" type="ORF">ACFFPI_23565</name>
</gene>
<dbReference type="EMBL" id="JBHMBH010000103">
    <property type="protein sequence ID" value="MFB9717075.1"/>
    <property type="molecule type" value="Genomic_DNA"/>
</dbReference>
<comment type="caution">
    <text evidence="2">The sequence shown here is derived from an EMBL/GenBank/DDBJ whole genome shotgun (WGS) entry which is preliminary data.</text>
</comment>
<feature type="non-terminal residue" evidence="2">
    <location>
        <position position="134"/>
    </location>
</feature>
<proteinExistence type="predicted"/>
<feature type="transmembrane region" description="Helical" evidence="1">
    <location>
        <begin position="59"/>
        <end position="87"/>
    </location>
</feature>
<keyword evidence="1" id="KW-0812">Transmembrane</keyword>
<organism evidence="2 3">
    <name type="scientific">Arthrobacter methylotrophus</name>
    <dbReference type="NCBI Taxonomy" id="121291"/>
    <lineage>
        <taxon>Bacteria</taxon>
        <taxon>Bacillati</taxon>
        <taxon>Actinomycetota</taxon>
        <taxon>Actinomycetes</taxon>
        <taxon>Micrococcales</taxon>
        <taxon>Micrococcaceae</taxon>
        <taxon>Arthrobacter</taxon>
    </lineage>
</organism>
<dbReference type="Gene3D" id="1.20.1740.10">
    <property type="entry name" value="Amino acid/polyamine transporter I"/>
    <property type="match status" value="1"/>
</dbReference>
<keyword evidence="3" id="KW-1185">Reference proteome</keyword>
<accession>A0ABV5UXY1</accession>
<evidence type="ECO:0000313" key="3">
    <source>
        <dbReference type="Proteomes" id="UP001589536"/>
    </source>
</evidence>
<protein>
    <recommendedName>
        <fullName evidence="4">Amino acid permease/ SLC12A domain-containing protein</fullName>
    </recommendedName>
</protein>
<reference evidence="2 3" key="1">
    <citation type="submission" date="2024-09" db="EMBL/GenBank/DDBJ databases">
        <authorList>
            <person name="Sun Q."/>
            <person name="Mori K."/>
        </authorList>
    </citation>
    <scope>NUCLEOTIDE SEQUENCE [LARGE SCALE GENOMIC DNA]</scope>
    <source>
        <strain evidence="2 3">JCM 13519</strain>
    </source>
</reference>
<name>A0ABV5UXY1_9MICC</name>
<evidence type="ECO:0008006" key="4">
    <source>
        <dbReference type="Google" id="ProtNLM"/>
    </source>
</evidence>
<sequence>MSGNVPISVGYGVGTGTPATYIWATVILSVFAVAYVTMARYVTSTAAFYGFISRGLGRVFGLGTGYMVTFSYIVFEASIIGIFAYFGQLAFKDQLGLDVNWVVIALSGLILIGVLTYFEISMAAKILTLLLATE</sequence>
<evidence type="ECO:0000256" key="1">
    <source>
        <dbReference type="SAM" id="Phobius"/>
    </source>
</evidence>